<keyword evidence="1" id="KW-0472">Membrane</keyword>
<dbReference type="Proteomes" id="UP000244527">
    <property type="component" value="Chromosome"/>
</dbReference>
<proteinExistence type="predicted"/>
<feature type="transmembrane region" description="Helical" evidence="1">
    <location>
        <begin position="99"/>
        <end position="119"/>
    </location>
</feature>
<sequence>MFYGAVVVYLGSFVLESQFSNTTFVFKSINNSTGAFLLLIMVILEFIKQIKSDSILFYKENKMFYINIGVILFYIGTMPFMGLYNYILKVPEIWNNYYIYFMLSNCVMYLLFAASYIWGKVK</sequence>
<protein>
    <submittedName>
        <fullName evidence="2">Uncharacterized protein</fullName>
    </submittedName>
</protein>
<gene>
    <name evidence="2" type="ORF">FFWV33_02930</name>
</gene>
<reference evidence="2 3" key="1">
    <citation type="submission" date="2017-04" db="EMBL/GenBank/DDBJ databases">
        <title>Compelte genome sequence of WV33.</title>
        <authorList>
            <person name="Lee P.C."/>
        </authorList>
    </citation>
    <scope>NUCLEOTIDE SEQUENCE [LARGE SCALE GENOMIC DNA]</scope>
    <source>
        <strain evidence="2 3">WV33</strain>
    </source>
</reference>
<keyword evidence="1" id="KW-0812">Transmembrane</keyword>
<dbReference type="KEGG" id="ffa:FFWV33_02930"/>
<keyword evidence="1" id="KW-1133">Transmembrane helix</keyword>
<feature type="transmembrane region" description="Helical" evidence="1">
    <location>
        <begin position="64"/>
        <end position="87"/>
    </location>
</feature>
<organism evidence="2 3">
    <name type="scientific">Flavobacterium faecale</name>
    <dbReference type="NCBI Taxonomy" id="1355330"/>
    <lineage>
        <taxon>Bacteria</taxon>
        <taxon>Pseudomonadati</taxon>
        <taxon>Bacteroidota</taxon>
        <taxon>Flavobacteriia</taxon>
        <taxon>Flavobacteriales</taxon>
        <taxon>Flavobacteriaceae</taxon>
        <taxon>Flavobacterium</taxon>
    </lineage>
</organism>
<evidence type="ECO:0000313" key="3">
    <source>
        <dbReference type="Proteomes" id="UP000244527"/>
    </source>
</evidence>
<evidence type="ECO:0000313" key="2">
    <source>
        <dbReference type="EMBL" id="AWG20559.1"/>
    </source>
</evidence>
<keyword evidence="3" id="KW-1185">Reference proteome</keyword>
<feature type="transmembrane region" description="Helical" evidence="1">
    <location>
        <begin position="24"/>
        <end position="44"/>
    </location>
</feature>
<accession>A0A2S1L9X7</accession>
<dbReference type="EMBL" id="CP020918">
    <property type="protein sequence ID" value="AWG20559.1"/>
    <property type="molecule type" value="Genomic_DNA"/>
</dbReference>
<name>A0A2S1L9X7_9FLAO</name>
<evidence type="ECO:0000256" key="1">
    <source>
        <dbReference type="SAM" id="Phobius"/>
    </source>
</evidence>
<dbReference type="AlphaFoldDB" id="A0A2S1L9X7"/>